<accession>K1Q830</accession>
<dbReference type="EMBL" id="JH815799">
    <property type="protein sequence ID" value="EKC25005.1"/>
    <property type="molecule type" value="Genomic_DNA"/>
</dbReference>
<organism evidence="1">
    <name type="scientific">Magallana gigas</name>
    <name type="common">Pacific oyster</name>
    <name type="synonym">Crassostrea gigas</name>
    <dbReference type="NCBI Taxonomy" id="29159"/>
    <lineage>
        <taxon>Eukaryota</taxon>
        <taxon>Metazoa</taxon>
        <taxon>Spiralia</taxon>
        <taxon>Lophotrochozoa</taxon>
        <taxon>Mollusca</taxon>
        <taxon>Bivalvia</taxon>
        <taxon>Autobranchia</taxon>
        <taxon>Pteriomorphia</taxon>
        <taxon>Ostreida</taxon>
        <taxon>Ostreoidea</taxon>
        <taxon>Ostreidae</taxon>
        <taxon>Magallana</taxon>
    </lineage>
</organism>
<dbReference type="HOGENOM" id="CLU_863965_0_0_1"/>
<proteinExistence type="predicted"/>
<dbReference type="AlphaFoldDB" id="K1Q830"/>
<reference evidence="1" key="1">
    <citation type="journal article" date="2012" name="Nature">
        <title>The oyster genome reveals stress adaptation and complexity of shell formation.</title>
        <authorList>
            <person name="Zhang G."/>
            <person name="Fang X."/>
            <person name="Guo X."/>
            <person name="Li L."/>
            <person name="Luo R."/>
            <person name="Xu F."/>
            <person name="Yang P."/>
            <person name="Zhang L."/>
            <person name="Wang X."/>
            <person name="Qi H."/>
            <person name="Xiong Z."/>
            <person name="Que H."/>
            <person name="Xie Y."/>
            <person name="Holland P.W."/>
            <person name="Paps J."/>
            <person name="Zhu Y."/>
            <person name="Wu F."/>
            <person name="Chen Y."/>
            <person name="Wang J."/>
            <person name="Peng C."/>
            <person name="Meng J."/>
            <person name="Yang L."/>
            <person name="Liu J."/>
            <person name="Wen B."/>
            <person name="Zhang N."/>
            <person name="Huang Z."/>
            <person name="Zhu Q."/>
            <person name="Feng Y."/>
            <person name="Mount A."/>
            <person name="Hedgecock D."/>
            <person name="Xu Z."/>
            <person name="Liu Y."/>
            <person name="Domazet-Loso T."/>
            <person name="Du Y."/>
            <person name="Sun X."/>
            <person name="Zhang S."/>
            <person name="Liu B."/>
            <person name="Cheng P."/>
            <person name="Jiang X."/>
            <person name="Li J."/>
            <person name="Fan D."/>
            <person name="Wang W."/>
            <person name="Fu W."/>
            <person name="Wang T."/>
            <person name="Wang B."/>
            <person name="Zhang J."/>
            <person name="Peng Z."/>
            <person name="Li Y."/>
            <person name="Li N."/>
            <person name="Wang J."/>
            <person name="Chen M."/>
            <person name="He Y."/>
            <person name="Tan F."/>
            <person name="Song X."/>
            <person name="Zheng Q."/>
            <person name="Huang R."/>
            <person name="Yang H."/>
            <person name="Du X."/>
            <person name="Chen L."/>
            <person name="Yang M."/>
            <person name="Gaffney P.M."/>
            <person name="Wang S."/>
            <person name="Luo L."/>
            <person name="She Z."/>
            <person name="Ming Y."/>
            <person name="Huang W."/>
            <person name="Zhang S."/>
            <person name="Huang B."/>
            <person name="Zhang Y."/>
            <person name="Qu T."/>
            <person name="Ni P."/>
            <person name="Miao G."/>
            <person name="Wang J."/>
            <person name="Wang Q."/>
            <person name="Steinberg C.E."/>
            <person name="Wang H."/>
            <person name="Li N."/>
            <person name="Qian L."/>
            <person name="Zhang G."/>
            <person name="Li Y."/>
            <person name="Yang H."/>
            <person name="Liu X."/>
            <person name="Wang J."/>
            <person name="Yin Y."/>
            <person name="Wang J."/>
        </authorList>
    </citation>
    <scope>NUCLEOTIDE SEQUENCE [LARGE SCALE GENOMIC DNA]</scope>
    <source>
        <strain evidence="1">05x7-T-G4-1.051#20</strain>
    </source>
</reference>
<protein>
    <submittedName>
        <fullName evidence="1">Uncharacterized protein</fullName>
    </submittedName>
</protein>
<name>K1Q830_MAGGI</name>
<gene>
    <name evidence="1" type="ORF">CGI_10011447</name>
</gene>
<dbReference type="InParanoid" id="K1Q830"/>
<sequence>MAEMYPPRQQDYRSVQINNTNSGLAFTVGSLKLPPRSSLCETSTNGEDVTGVSIVDCPQKSLGGSRDNRCVHYNGALDISVKVNQGEVNVRYEGTFRDCLLEYISASSSCANQMYTLPEDSKLRAEALSTSPHDLTPYSVTVDFSGEKCVSDANGNFPSEVPDFTLDIGSLILPSNRQCESAQGVSVVKCPQNSPSGSLVNRCVHYSGTLDLTIKVGTSGEVKVRYEGTYRDCLLENIFASGSCADQVTVLPYDSKLRAAAISTSPYDLSTYSVTVEFNGRKCVSDNQGIFLAVNKSPLLDAMTGCNMFVIVASYIISKVYS</sequence>
<evidence type="ECO:0000313" key="1">
    <source>
        <dbReference type="EMBL" id="EKC25005.1"/>
    </source>
</evidence>